<gene>
    <name evidence="1" type="ORF">MRATA1EN22A_LOCUS18337</name>
</gene>
<evidence type="ECO:0000313" key="1">
    <source>
        <dbReference type="EMBL" id="CAN0422868.1"/>
    </source>
</evidence>
<reference evidence="1" key="1">
    <citation type="submission" date="2023-05" db="EMBL/GenBank/DDBJ databases">
        <authorList>
            <consortium name="ELIXIR-Norway"/>
        </authorList>
    </citation>
    <scope>NUCLEOTIDE SEQUENCE</scope>
</reference>
<dbReference type="EMBL" id="OX596087">
    <property type="protein sequence ID" value="CAN0422868.1"/>
    <property type="molecule type" value="Genomic_DNA"/>
</dbReference>
<evidence type="ECO:0000313" key="2">
    <source>
        <dbReference type="Proteomes" id="UP001162501"/>
    </source>
</evidence>
<accession>A0AC59ZH41</accession>
<protein>
    <submittedName>
        <fullName evidence="1">Uncharacterized protein</fullName>
    </submittedName>
</protein>
<sequence>MHLSSFSPFSVPWKTIPISTLGASPSMLHPSSRLCLPGQQGCGRSPSAHIPVKCGEVALLPPCCHGETPQGSPELSGRAKPFLQPLEVLIPGEGGQGAATLIREIFITQQFSFKIRKCILLFVFMRLLEAGS</sequence>
<reference evidence="1" key="2">
    <citation type="submission" date="2025-03" db="EMBL/GenBank/DDBJ databases">
        <authorList>
            <consortium name="ELIXIR-Norway"/>
            <consortium name="Elixir Norway"/>
        </authorList>
    </citation>
    <scope>NUCLEOTIDE SEQUENCE</scope>
</reference>
<proteinExistence type="predicted"/>
<dbReference type="Proteomes" id="UP001162501">
    <property type="component" value="Chromosome 3"/>
</dbReference>
<name>A0AC59ZH41_RANTA</name>
<organism evidence="1 2">
    <name type="scientific">Rangifer tarandus platyrhynchus</name>
    <name type="common">Svalbard reindeer</name>
    <dbReference type="NCBI Taxonomy" id="3082113"/>
    <lineage>
        <taxon>Eukaryota</taxon>
        <taxon>Metazoa</taxon>
        <taxon>Chordata</taxon>
        <taxon>Craniata</taxon>
        <taxon>Vertebrata</taxon>
        <taxon>Euteleostomi</taxon>
        <taxon>Mammalia</taxon>
        <taxon>Eutheria</taxon>
        <taxon>Laurasiatheria</taxon>
        <taxon>Artiodactyla</taxon>
        <taxon>Ruminantia</taxon>
        <taxon>Pecora</taxon>
        <taxon>Cervidae</taxon>
        <taxon>Odocoileinae</taxon>
        <taxon>Rangifer</taxon>
    </lineage>
</organism>